<comment type="caution">
    <text evidence="3">The sequence shown here is derived from an EMBL/GenBank/DDBJ whole genome shotgun (WGS) entry which is preliminary data.</text>
</comment>
<dbReference type="EMBL" id="MFGW01000170">
    <property type="protein sequence ID" value="OGF63065.1"/>
    <property type="molecule type" value="Genomic_DNA"/>
</dbReference>
<feature type="transmembrane region" description="Helical" evidence="1">
    <location>
        <begin position="122"/>
        <end position="141"/>
    </location>
</feature>
<proteinExistence type="predicted"/>
<dbReference type="Pfam" id="PF00990">
    <property type="entry name" value="GGDEF"/>
    <property type="match status" value="1"/>
</dbReference>
<dbReference type="InterPro" id="IPR029787">
    <property type="entry name" value="Nucleotide_cyclase"/>
</dbReference>
<protein>
    <recommendedName>
        <fullName evidence="2">GGDEF domain-containing protein</fullName>
    </recommendedName>
</protein>
<feature type="transmembrane region" description="Helical" evidence="1">
    <location>
        <begin position="75"/>
        <end position="91"/>
    </location>
</feature>
<feature type="transmembrane region" description="Helical" evidence="1">
    <location>
        <begin position="97"/>
        <end position="115"/>
    </location>
</feature>
<keyword evidence="1" id="KW-0472">Membrane</keyword>
<dbReference type="Gene3D" id="3.30.70.270">
    <property type="match status" value="1"/>
</dbReference>
<accession>A0A1F5VI10</accession>
<dbReference type="PROSITE" id="PS50887">
    <property type="entry name" value="GGDEF"/>
    <property type="match status" value="1"/>
</dbReference>
<dbReference type="SUPFAM" id="SSF55073">
    <property type="entry name" value="Nucleotide cyclase"/>
    <property type="match status" value="1"/>
</dbReference>
<dbReference type="InterPro" id="IPR050469">
    <property type="entry name" value="Diguanylate_Cyclase"/>
</dbReference>
<evidence type="ECO:0000259" key="2">
    <source>
        <dbReference type="PROSITE" id="PS50887"/>
    </source>
</evidence>
<dbReference type="NCBIfam" id="TIGR00254">
    <property type="entry name" value="GGDEF"/>
    <property type="match status" value="1"/>
</dbReference>
<dbReference type="GO" id="GO:0043709">
    <property type="term" value="P:cell adhesion involved in single-species biofilm formation"/>
    <property type="evidence" value="ECO:0007669"/>
    <property type="project" value="TreeGrafter"/>
</dbReference>
<dbReference type="STRING" id="1817863.A2Y62_02435"/>
<sequence>MTEQISEYEYSITSIKWIFSIVRFFSIIMLCYVWIFEAFESAQRPTGVYSTFLLCAFVISIPYSKKIDYLRKQFIIALIVYSICITLALAFRGGIFTVTIALLYPLLIILSAFLLSPNIAYLLAALSIIEYLICITIQYLGKLPQMWHKTVQIPAPFYLDIILSFGMFILFTAFISNRLAAVLLKQNKDLYNSMNKLQQLTILDPLTEVNNRRFLEDKFNEKLTLCKELCVPLSLILIDIDHLDDINQQFGYLEGDKALKQTASIIQKNLGSSSELLFRYGGDEFVILLPEVRIDEAEKTGNMLRNSLTKDNVFHFDTISIPLTACFGVVSTSMLANLSLRNFINNANAALNEAKANGPNSLFKISF</sequence>
<evidence type="ECO:0000313" key="4">
    <source>
        <dbReference type="Proteomes" id="UP000178943"/>
    </source>
</evidence>
<dbReference type="InterPro" id="IPR000160">
    <property type="entry name" value="GGDEF_dom"/>
</dbReference>
<feature type="domain" description="GGDEF" evidence="2">
    <location>
        <begin position="231"/>
        <end position="367"/>
    </location>
</feature>
<feature type="transmembrane region" description="Helical" evidence="1">
    <location>
        <begin position="161"/>
        <end position="184"/>
    </location>
</feature>
<reference evidence="3 4" key="1">
    <citation type="journal article" date="2016" name="Nat. Commun.">
        <title>Thousands of microbial genomes shed light on interconnected biogeochemical processes in an aquifer system.</title>
        <authorList>
            <person name="Anantharaman K."/>
            <person name="Brown C.T."/>
            <person name="Hug L.A."/>
            <person name="Sharon I."/>
            <person name="Castelle C.J."/>
            <person name="Probst A.J."/>
            <person name="Thomas B.C."/>
            <person name="Singh A."/>
            <person name="Wilkins M.J."/>
            <person name="Karaoz U."/>
            <person name="Brodie E.L."/>
            <person name="Williams K.H."/>
            <person name="Hubbard S.S."/>
            <person name="Banfield J.F."/>
        </authorList>
    </citation>
    <scope>NUCLEOTIDE SEQUENCE [LARGE SCALE GENOMIC DNA]</scope>
</reference>
<feature type="transmembrane region" description="Helical" evidence="1">
    <location>
        <begin position="47"/>
        <end position="63"/>
    </location>
</feature>
<keyword evidence="1" id="KW-0812">Transmembrane</keyword>
<evidence type="ECO:0000256" key="1">
    <source>
        <dbReference type="SAM" id="Phobius"/>
    </source>
</evidence>
<dbReference type="GO" id="GO:1902201">
    <property type="term" value="P:negative regulation of bacterial-type flagellum-dependent cell motility"/>
    <property type="evidence" value="ECO:0007669"/>
    <property type="project" value="TreeGrafter"/>
</dbReference>
<keyword evidence="1" id="KW-1133">Transmembrane helix</keyword>
<dbReference type="AlphaFoldDB" id="A0A1F5VI10"/>
<gene>
    <name evidence="3" type="ORF">A2Y62_02435</name>
</gene>
<evidence type="ECO:0000313" key="3">
    <source>
        <dbReference type="EMBL" id="OGF63065.1"/>
    </source>
</evidence>
<dbReference type="PANTHER" id="PTHR45138">
    <property type="entry name" value="REGULATORY COMPONENTS OF SENSORY TRANSDUCTION SYSTEM"/>
    <property type="match status" value="1"/>
</dbReference>
<feature type="transmembrane region" description="Helical" evidence="1">
    <location>
        <begin position="17"/>
        <end position="35"/>
    </location>
</feature>
<dbReference type="Proteomes" id="UP000178943">
    <property type="component" value="Unassembled WGS sequence"/>
</dbReference>
<name>A0A1F5VI10_9BACT</name>
<dbReference type="GO" id="GO:0052621">
    <property type="term" value="F:diguanylate cyclase activity"/>
    <property type="evidence" value="ECO:0007669"/>
    <property type="project" value="TreeGrafter"/>
</dbReference>
<organism evidence="3 4">
    <name type="scientific">Candidatus Fischerbacteria bacterium RBG_13_37_8</name>
    <dbReference type="NCBI Taxonomy" id="1817863"/>
    <lineage>
        <taxon>Bacteria</taxon>
        <taxon>Candidatus Fischeribacteriota</taxon>
    </lineage>
</organism>
<dbReference type="SMART" id="SM00267">
    <property type="entry name" value="GGDEF"/>
    <property type="match status" value="1"/>
</dbReference>
<dbReference type="InterPro" id="IPR043128">
    <property type="entry name" value="Rev_trsase/Diguanyl_cyclase"/>
</dbReference>
<dbReference type="CDD" id="cd01949">
    <property type="entry name" value="GGDEF"/>
    <property type="match status" value="1"/>
</dbReference>
<dbReference type="GO" id="GO:0005886">
    <property type="term" value="C:plasma membrane"/>
    <property type="evidence" value="ECO:0007669"/>
    <property type="project" value="TreeGrafter"/>
</dbReference>
<dbReference type="PANTHER" id="PTHR45138:SF9">
    <property type="entry name" value="DIGUANYLATE CYCLASE DGCM-RELATED"/>
    <property type="match status" value="1"/>
</dbReference>